<feature type="coiled-coil region" evidence="1">
    <location>
        <begin position="170"/>
        <end position="214"/>
    </location>
</feature>
<evidence type="ECO:0000313" key="4">
    <source>
        <dbReference type="Proteomes" id="UP000694044"/>
    </source>
</evidence>
<keyword evidence="1" id="KW-0175">Coiled coil</keyword>
<reference evidence="3" key="1">
    <citation type="submission" date="2021-02" db="EMBL/GenBank/DDBJ databases">
        <authorList>
            <person name="Palmer J.M."/>
        </authorList>
    </citation>
    <scope>NUCLEOTIDE SEQUENCE</scope>
    <source>
        <strain evidence="3">SCRP734</strain>
    </source>
</reference>
<keyword evidence="4" id="KW-1185">Reference proteome</keyword>
<sequence length="356" mass="38779">MQYKGLESERFLGGIPANAQGPPQASLGACSRSDSLGEPMEGIGGAPGGGGLPEPAYGLVEERDCAPNRYGVLMDQSLYTCTDTVLPLLCICPGMCADWSIVTRGVWPRAFCLSTPCIMISRVGLSAAAKSGAVARALSTSAAAASETYSFVQARGEYRKEIASLRKGFVEEEKRRREKLARDAEAQRLKIMKAKAARLEIKRQQQAIRAKEVAREKAIHDEKVRTKFEEKVEVRQERNAEVDRRREALVASLRQQSAKWTTEENYTEKLKEDVFIYSPQQISARGSFDPSSTSGSAVSWLEKLQRMKPAGVHTSSDEAAASAVASAADEEEDATASTYVSSDDGVDASEPKKKEE</sequence>
<dbReference type="EMBL" id="JAGDFM010000013">
    <property type="protein sequence ID" value="KAG7392145.1"/>
    <property type="molecule type" value="Genomic_DNA"/>
</dbReference>
<protein>
    <submittedName>
        <fullName evidence="3">Uncharacterized protein</fullName>
    </submittedName>
</protein>
<feature type="region of interest" description="Disordered" evidence="2">
    <location>
        <begin position="308"/>
        <end position="356"/>
    </location>
</feature>
<comment type="caution">
    <text evidence="3">The sequence shown here is derived from an EMBL/GenBank/DDBJ whole genome shotgun (WGS) entry which is preliminary data.</text>
</comment>
<evidence type="ECO:0000256" key="1">
    <source>
        <dbReference type="SAM" id="Coils"/>
    </source>
</evidence>
<dbReference type="OrthoDB" id="73502at2759"/>
<dbReference type="AlphaFoldDB" id="A0A8T1WG53"/>
<dbReference type="Proteomes" id="UP000694044">
    <property type="component" value="Unassembled WGS sequence"/>
</dbReference>
<feature type="compositionally biased region" description="Low complexity" evidence="2">
    <location>
        <begin position="317"/>
        <end position="327"/>
    </location>
</feature>
<evidence type="ECO:0000313" key="3">
    <source>
        <dbReference type="EMBL" id="KAG7392145.1"/>
    </source>
</evidence>
<dbReference type="PROSITE" id="PS51257">
    <property type="entry name" value="PROKAR_LIPOPROTEIN"/>
    <property type="match status" value="1"/>
</dbReference>
<name>A0A8T1WG53_9STRA</name>
<organism evidence="3 4">
    <name type="scientific">Phytophthora pseudosyringae</name>
    <dbReference type="NCBI Taxonomy" id="221518"/>
    <lineage>
        <taxon>Eukaryota</taxon>
        <taxon>Sar</taxon>
        <taxon>Stramenopiles</taxon>
        <taxon>Oomycota</taxon>
        <taxon>Peronosporomycetes</taxon>
        <taxon>Peronosporales</taxon>
        <taxon>Peronosporaceae</taxon>
        <taxon>Phytophthora</taxon>
    </lineage>
</organism>
<evidence type="ECO:0000256" key="2">
    <source>
        <dbReference type="SAM" id="MobiDB-lite"/>
    </source>
</evidence>
<proteinExistence type="predicted"/>
<accession>A0A8T1WG53</accession>
<gene>
    <name evidence="3" type="ORF">PHYPSEUDO_001868</name>
</gene>